<gene>
    <name evidence="1" type="ORF">SAMN05216180_1032</name>
</gene>
<dbReference type="Proteomes" id="UP000199158">
    <property type="component" value="Unassembled WGS sequence"/>
</dbReference>
<dbReference type="AlphaFoldDB" id="A0A1H8A322"/>
<keyword evidence="2" id="KW-1185">Reference proteome</keyword>
<evidence type="ECO:0000313" key="1">
    <source>
        <dbReference type="EMBL" id="SEM64179.1"/>
    </source>
</evidence>
<accession>A0A1H8A322</accession>
<organism evidence="1 2">
    <name type="scientific">Hydrogenoanaerobacterium saccharovorans</name>
    <dbReference type="NCBI Taxonomy" id="474960"/>
    <lineage>
        <taxon>Bacteria</taxon>
        <taxon>Bacillati</taxon>
        <taxon>Bacillota</taxon>
        <taxon>Clostridia</taxon>
        <taxon>Eubacteriales</taxon>
        <taxon>Oscillospiraceae</taxon>
        <taxon>Hydrogenoanaerobacterium</taxon>
    </lineage>
</organism>
<evidence type="ECO:0000313" key="2">
    <source>
        <dbReference type="Proteomes" id="UP000199158"/>
    </source>
</evidence>
<dbReference type="EMBL" id="FOCG01000001">
    <property type="protein sequence ID" value="SEM64179.1"/>
    <property type="molecule type" value="Genomic_DNA"/>
</dbReference>
<proteinExistence type="predicted"/>
<name>A0A1H8A322_9FIRM</name>
<sequence>MKNKIRSPSFLKGTLDYIGFIDKQKPVELFNTLSKPIQMRKKQYWICAWVAVQPPLCAST</sequence>
<protein>
    <submittedName>
        <fullName evidence="1">Uncharacterized protein</fullName>
    </submittedName>
</protein>
<reference evidence="1 2" key="1">
    <citation type="submission" date="2016-10" db="EMBL/GenBank/DDBJ databases">
        <authorList>
            <person name="de Groot N.N."/>
        </authorList>
    </citation>
    <scope>NUCLEOTIDE SEQUENCE [LARGE SCALE GENOMIC DNA]</scope>
    <source>
        <strain evidence="1 2">CGMCC 1.5070</strain>
    </source>
</reference>